<name>A0A0G4J8I4_PLABS</name>
<dbReference type="OrthoDB" id="284453at2759"/>
<evidence type="ECO:0000313" key="4">
    <source>
        <dbReference type="Proteomes" id="UP000290189"/>
    </source>
</evidence>
<accession>A0A0G4J8I4</accession>
<geneLocation type="mitochondrion" evidence="2"/>
<dbReference type="Proteomes" id="UP000039324">
    <property type="component" value="Unassembled WGS sequence"/>
</dbReference>
<reference evidence="2 4" key="2">
    <citation type="submission" date="2018-03" db="EMBL/GenBank/DDBJ databases">
        <authorList>
            <person name="Fogelqvist J."/>
        </authorList>
    </citation>
    <scope>NUCLEOTIDE SEQUENCE [LARGE SCALE GENOMIC DNA]</scope>
</reference>
<evidence type="ECO:0000313" key="2">
    <source>
        <dbReference type="EMBL" id="SPQ99122.1"/>
    </source>
</evidence>
<keyword evidence="3" id="KW-1185">Reference proteome</keyword>
<dbReference type="AlphaFoldDB" id="A0A0G4J8I4"/>
<evidence type="ECO:0000313" key="1">
    <source>
        <dbReference type="EMBL" id="CEP03634.1"/>
    </source>
</evidence>
<dbReference type="EMBL" id="OVEO01000011">
    <property type="protein sequence ID" value="SPQ99122.1"/>
    <property type="molecule type" value="Genomic_DNA"/>
</dbReference>
<dbReference type="EMBL" id="CDSF01000154">
    <property type="protein sequence ID" value="CEP03634.1"/>
    <property type="molecule type" value="Genomic_DNA"/>
</dbReference>
<sequence>MKVNTHVRDRQIGIECGDGVQAVKWLADASLCRYDGAFGVSLGVPVAMRTDTSQVLDMTAPIASCLEHGAHVWIVLPGDDRNSIVPTTTTE</sequence>
<proteinExistence type="predicted"/>
<dbReference type="Proteomes" id="UP000290189">
    <property type="component" value="Unassembled WGS sequence"/>
</dbReference>
<reference evidence="1 3" key="1">
    <citation type="submission" date="2015-02" db="EMBL/GenBank/DDBJ databases">
        <authorList>
            <person name="Chooi Y.-H."/>
        </authorList>
    </citation>
    <scope>NUCLEOTIDE SEQUENCE [LARGE SCALE GENOMIC DNA]</scope>
    <source>
        <strain evidence="1">E3</strain>
    </source>
</reference>
<dbReference type="OMA" id="ANDVICE"/>
<gene>
    <name evidence="1" type="ORF">PBRA_009519</name>
    <name evidence="2" type="ORF">PLBR_LOCUS6337</name>
</gene>
<organism evidence="1 3">
    <name type="scientific">Plasmodiophora brassicae</name>
    <name type="common">Clubroot disease agent</name>
    <dbReference type="NCBI Taxonomy" id="37360"/>
    <lineage>
        <taxon>Eukaryota</taxon>
        <taxon>Sar</taxon>
        <taxon>Rhizaria</taxon>
        <taxon>Endomyxa</taxon>
        <taxon>Phytomyxea</taxon>
        <taxon>Plasmodiophorida</taxon>
        <taxon>Plasmodiophoridae</taxon>
        <taxon>Plasmodiophora</taxon>
    </lineage>
</organism>
<keyword evidence="2" id="KW-0496">Mitochondrion</keyword>
<evidence type="ECO:0000313" key="3">
    <source>
        <dbReference type="Proteomes" id="UP000039324"/>
    </source>
</evidence>
<protein>
    <submittedName>
        <fullName evidence="1">Uncharacterized protein</fullName>
    </submittedName>
</protein>